<dbReference type="SMART" id="SM00153">
    <property type="entry name" value="VHP"/>
    <property type="match status" value="1"/>
</dbReference>
<keyword evidence="2" id="KW-0677">Repeat</keyword>
<organism evidence="5 6">
    <name type="scientific">Olea europaea subsp. europaea</name>
    <dbReference type="NCBI Taxonomy" id="158383"/>
    <lineage>
        <taxon>Eukaryota</taxon>
        <taxon>Viridiplantae</taxon>
        <taxon>Streptophyta</taxon>
        <taxon>Embryophyta</taxon>
        <taxon>Tracheophyta</taxon>
        <taxon>Spermatophyta</taxon>
        <taxon>Magnoliopsida</taxon>
        <taxon>eudicotyledons</taxon>
        <taxon>Gunneridae</taxon>
        <taxon>Pentapetalae</taxon>
        <taxon>asterids</taxon>
        <taxon>lamiids</taxon>
        <taxon>Lamiales</taxon>
        <taxon>Oleaceae</taxon>
        <taxon>Oleeae</taxon>
        <taxon>Olea</taxon>
    </lineage>
</organism>
<reference evidence="5 6" key="1">
    <citation type="submission" date="2019-12" db="EMBL/GenBank/DDBJ databases">
        <authorList>
            <person name="Alioto T."/>
            <person name="Alioto T."/>
            <person name="Gomez Garrido J."/>
        </authorList>
    </citation>
    <scope>NUCLEOTIDE SEQUENCE [LARGE SCALE GENOMIC DNA]</scope>
</reference>
<dbReference type="SMART" id="SM00262">
    <property type="entry name" value="GEL"/>
    <property type="match status" value="1"/>
</dbReference>
<name>A0A8S0RUH0_OLEEU</name>
<dbReference type="InterPro" id="IPR007122">
    <property type="entry name" value="Villin/Gelsolin"/>
</dbReference>
<dbReference type="PRINTS" id="PR00597">
    <property type="entry name" value="GELSOLIN"/>
</dbReference>
<evidence type="ECO:0000256" key="3">
    <source>
        <dbReference type="SAM" id="MobiDB-lite"/>
    </source>
</evidence>
<comment type="caution">
    <text evidence="5">The sequence shown here is derived from an EMBL/GenBank/DDBJ whole genome shotgun (WGS) entry which is preliminary data.</text>
</comment>
<dbReference type="AlphaFoldDB" id="A0A8S0RUH0"/>
<proteinExistence type="predicted"/>
<dbReference type="PANTHER" id="PTHR11977:SF51">
    <property type="entry name" value="PROTEIN FLIGHTLESS-1 HOMOLOG"/>
    <property type="match status" value="1"/>
</dbReference>
<evidence type="ECO:0000256" key="1">
    <source>
        <dbReference type="ARBA" id="ARBA00022467"/>
    </source>
</evidence>
<keyword evidence="1" id="KW-0117">Actin capping</keyword>
<feature type="compositionally biased region" description="Basic and acidic residues" evidence="3">
    <location>
        <begin position="202"/>
        <end position="212"/>
    </location>
</feature>
<dbReference type="CDD" id="cd11291">
    <property type="entry name" value="gelsolin_S6_like"/>
    <property type="match status" value="1"/>
</dbReference>
<sequence>MLTLPYELAGKFEVEEIYNFCQDDLLTEDILILDTHAEVCVWIGQSVDLKDKQNSFEIGQKYVDMAASLEGLSPKVTLYKVTEGNEPCFFTTYFSWDPAKAIAHGNSFQKKVMLLFGAGHSAEEKSHGSNHEGPTQRASALAALNSAFSSTSASKRTSATRPGGINQGSQRAAAVAALSNVLTAEKKRSPDSSPAQLPAGIKSEDASEGEYSKEALEVMETGAVESIPENNGDDSGSKPESSPDENGTETAPSIFTYDQLKAKSHNPVMGIDFKRREAYLSDEDFLTVMGMVKDEFYKLPKWKQDIHKKKVDLF</sequence>
<dbReference type="Gramene" id="OE9A001672T1">
    <property type="protein sequence ID" value="OE9A001672C1"/>
    <property type="gene ID" value="OE9A001672"/>
</dbReference>
<dbReference type="InterPro" id="IPR003128">
    <property type="entry name" value="Villin_headpiece"/>
</dbReference>
<dbReference type="PROSITE" id="PS51089">
    <property type="entry name" value="HP"/>
    <property type="match status" value="1"/>
</dbReference>
<dbReference type="GO" id="GO:0051015">
    <property type="term" value="F:actin filament binding"/>
    <property type="evidence" value="ECO:0007669"/>
    <property type="project" value="InterPro"/>
</dbReference>
<gene>
    <name evidence="5" type="ORF">OLEA9_A001672</name>
</gene>
<feature type="domain" description="HP" evidence="4">
    <location>
        <begin position="249"/>
        <end position="314"/>
    </location>
</feature>
<dbReference type="EMBL" id="CACTIH010003726">
    <property type="protein sequence ID" value="CAA2983296.1"/>
    <property type="molecule type" value="Genomic_DNA"/>
</dbReference>
<dbReference type="Pfam" id="PF00626">
    <property type="entry name" value="Gelsolin"/>
    <property type="match status" value="1"/>
</dbReference>
<dbReference type="InterPro" id="IPR029006">
    <property type="entry name" value="ADF-H/Gelsolin-like_dom_sf"/>
</dbReference>
<evidence type="ECO:0000313" key="6">
    <source>
        <dbReference type="Proteomes" id="UP000594638"/>
    </source>
</evidence>
<accession>A0A8S0RUH0</accession>
<dbReference type="Gene3D" id="3.40.20.10">
    <property type="entry name" value="Severin"/>
    <property type="match status" value="1"/>
</dbReference>
<dbReference type="SUPFAM" id="SSF47050">
    <property type="entry name" value="VHP, Villin headpiece domain"/>
    <property type="match status" value="1"/>
</dbReference>
<dbReference type="SUPFAM" id="SSF55753">
    <property type="entry name" value="Actin depolymerizing proteins"/>
    <property type="match status" value="1"/>
</dbReference>
<dbReference type="GO" id="GO:0051693">
    <property type="term" value="P:actin filament capping"/>
    <property type="evidence" value="ECO:0007669"/>
    <property type="project" value="UniProtKB-KW"/>
</dbReference>
<dbReference type="Gene3D" id="1.10.950.10">
    <property type="entry name" value="Villin headpiece domain"/>
    <property type="match status" value="1"/>
</dbReference>
<dbReference type="GO" id="GO:0051014">
    <property type="term" value="P:actin filament severing"/>
    <property type="evidence" value="ECO:0007669"/>
    <property type="project" value="TreeGrafter"/>
</dbReference>
<evidence type="ECO:0000313" key="5">
    <source>
        <dbReference type="EMBL" id="CAA2983296.1"/>
    </source>
</evidence>
<evidence type="ECO:0000259" key="4">
    <source>
        <dbReference type="PROSITE" id="PS51089"/>
    </source>
</evidence>
<dbReference type="OrthoDB" id="6375767at2759"/>
<evidence type="ECO:0000256" key="2">
    <source>
        <dbReference type="ARBA" id="ARBA00022737"/>
    </source>
</evidence>
<dbReference type="Pfam" id="PF02209">
    <property type="entry name" value="VHP"/>
    <property type="match status" value="1"/>
</dbReference>
<keyword evidence="6" id="KW-1185">Reference proteome</keyword>
<dbReference type="InterPro" id="IPR036886">
    <property type="entry name" value="Villin_headpiece_dom_sf"/>
</dbReference>
<feature type="region of interest" description="Disordered" evidence="3">
    <location>
        <begin position="184"/>
        <end position="212"/>
    </location>
</feature>
<dbReference type="PANTHER" id="PTHR11977">
    <property type="entry name" value="VILLIN"/>
    <property type="match status" value="1"/>
</dbReference>
<dbReference type="Proteomes" id="UP000594638">
    <property type="component" value="Unassembled WGS sequence"/>
</dbReference>
<feature type="compositionally biased region" description="Low complexity" evidence="3">
    <location>
        <begin position="151"/>
        <end position="161"/>
    </location>
</feature>
<protein>
    <submittedName>
        <fullName evidence="5">Villin-2</fullName>
    </submittedName>
</protein>
<dbReference type="GO" id="GO:0007015">
    <property type="term" value="P:actin filament organization"/>
    <property type="evidence" value="ECO:0007669"/>
    <property type="project" value="UniProtKB-ARBA"/>
</dbReference>
<feature type="region of interest" description="Disordered" evidence="3">
    <location>
        <begin position="151"/>
        <end position="171"/>
    </location>
</feature>
<dbReference type="InterPro" id="IPR007123">
    <property type="entry name" value="Gelsolin-like_dom"/>
</dbReference>
<feature type="region of interest" description="Disordered" evidence="3">
    <location>
        <begin position="224"/>
        <end position="256"/>
    </location>
</feature>